<keyword evidence="1" id="KW-0472">Membrane</keyword>
<organism evidence="3 4">
    <name type="scientific">Bacillus cereus</name>
    <dbReference type="NCBI Taxonomy" id="1396"/>
    <lineage>
        <taxon>Bacteria</taxon>
        <taxon>Bacillati</taxon>
        <taxon>Bacillota</taxon>
        <taxon>Bacilli</taxon>
        <taxon>Bacillales</taxon>
        <taxon>Bacillaceae</taxon>
        <taxon>Bacillus</taxon>
        <taxon>Bacillus cereus group</taxon>
    </lineage>
</organism>
<evidence type="ECO:0000259" key="2">
    <source>
        <dbReference type="Pfam" id="PF13471"/>
    </source>
</evidence>
<comment type="caution">
    <text evidence="3">The sequence shown here is derived from an EMBL/GenBank/DDBJ whole genome shotgun (WGS) entry which is preliminary data.</text>
</comment>
<evidence type="ECO:0000313" key="3">
    <source>
        <dbReference type="EMBL" id="PHG82964.1"/>
    </source>
</evidence>
<keyword evidence="1" id="KW-1133">Transmembrane helix</keyword>
<evidence type="ECO:0000313" key="4">
    <source>
        <dbReference type="Proteomes" id="UP000225135"/>
    </source>
</evidence>
<name>A0A9X7E842_BACCE</name>
<keyword evidence="1" id="KW-0812">Transmembrane</keyword>
<protein>
    <recommendedName>
        <fullName evidence="2">Microcin J25-processing protein McjB C-terminal domain-containing protein</fullName>
    </recommendedName>
</protein>
<evidence type="ECO:0000256" key="1">
    <source>
        <dbReference type="SAM" id="Phobius"/>
    </source>
</evidence>
<dbReference type="EMBL" id="NUUR01000023">
    <property type="protein sequence ID" value="PHG82964.1"/>
    <property type="molecule type" value="Genomic_DNA"/>
</dbReference>
<dbReference type="Pfam" id="PF13471">
    <property type="entry name" value="Transglut_core3"/>
    <property type="match status" value="1"/>
</dbReference>
<dbReference type="NCBIfam" id="NF033537">
    <property type="entry name" value="lasso_biosyn_B2"/>
    <property type="match status" value="1"/>
</dbReference>
<feature type="domain" description="Microcin J25-processing protein McjB C-terminal" evidence="2">
    <location>
        <begin position="24"/>
        <end position="111"/>
    </location>
</feature>
<proteinExistence type="predicted"/>
<dbReference type="InterPro" id="IPR053521">
    <property type="entry name" value="McjB-like"/>
</dbReference>
<accession>A0A9X7E842</accession>
<sequence length="126" mass="14182">MKIVLSWIHSFILIITAIIFLITVWALLKVFGIKILKWRLKNARNSSTSLKKIYNTVWSASQYLPIECKCIEIASTVKFIAALYFIDASVILGISNNPFTAHAWVKSGEYTYGLEGAGNFTVMGKF</sequence>
<gene>
    <name evidence="3" type="ORF">COI69_09210</name>
</gene>
<dbReference type="RefSeq" id="WP_016082987.1">
    <property type="nucleotide sequence ID" value="NZ_NUQH01000006.1"/>
</dbReference>
<dbReference type="InterPro" id="IPR032708">
    <property type="entry name" value="McjB_C"/>
</dbReference>
<dbReference type="AlphaFoldDB" id="A0A9X7E842"/>
<dbReference type="Proteomes" id="UP000225135">
    <property type="component" value="Unassembled WGS sequence"/>
</dbReference>
<feature type="transmembrane region" description="Helical" evidence="1">
    <location>
        <begin position="6"/>
        <end position="31"/>
    </location>
</feature>
<reference evidence="3 4" key="1">
    <citation type="submission" date="2017-09" db="EMBL/GenBank/DDBJ databases">
        <title>Large-scale bioinformatics analysis of Bacillus genomes uncovers conserved roles of natural products in bacterial physiology.</title>
        <authorList>
            <consortium name="Agbiome Team Llc"/>
            <person name="Bleich R.M."/>
            <person name="Grubbs K.J."/>
            <person name="Santa Maria K.C."/>
            <person name="Allen S.E."/>
            <person name="Farag S."/>
            <person name="Shank E.A."/>
            <person name="Bowers A."/>
        </authorList>
    </citation>
    <scope>NUCLEOTIDE SEQUENCE [LARGE SCALE GENOMIC DNA]</scope>
    <source>
        <strain evidence="3 4">AFS029792</strain>
    </source>
</reference>